<dbReference type="InterPro" id="IPR036909">
    <property type="entry name" value="Cyt_c-like_dom_sf"/>
</dbReference>
<keyword evidence="3 4" id="KW-0408">Iron</keyword>
<evidence type="ECO:0000313" key="8">
    <source>
        <dbReference type="Proteomes" id="UP000077173"/>
    </source>
</evidence>
<name>A0A176ZFQ7_9BRAD</name>
<keyword evidence="5" id="KW-0472">Membrane</keyword>
<dbReference type="GO" id="GO:0004130">
    <property type="term" value="F:cytochrome-c peroxidase activity"/>
    <property type="evidence" value="ECO:0007669"/>
    <property type="project" value="TreeGrafter"/>
</dbReference>
<keyword evidence="1 4" id="KW-0349">Heme</keyword>
<dbReference type="EMBL" id="LSEF01000033">
    <property type="protein sequence ID" value="OAF18606.1"/>
    <property type="molecule type" value="Genomic_DNA"/>
</dbReference>
<comment type="caution">
    <text evidence="7">The sequence shown here is derived from an EMBL/GenBank/DDBJ whole genome shotgun (WGS) entry which is preliminary data.</text>
</comment>
<dbReference type="GO" id="GO:0009055">
    <property type="term" value="F:electron transfer activity"/>
    <property type="evidence" value="ECO:0007669"/>
    <property type="project" value="InterPro"/>
</dbReference>
<dbReference type="Gene3D" id="1.10.760.10">
    <property type="entry name" value="Cytochrome c-like domain"/>
    <property type="match status" value="1"/>
</dbReference>
<keyword evidence="5" id="KW-0812">Transmembrane</keyword>
<dbReference type="PANTHER" id="PTHR30600">
    <property type="entry name" value="CYTOCHROME C PEROXIDASE-RELATED"/>
    <property type="match status" value="1"/>
</dbReference>
<dbReference type="PROSITE" id="PS51007">
    <property type="entry name" value="CYTC"/>
    <property type="match status" value="1"/>
</dbReference>
<keyword evidence="8" id="KW-1185">Reference proteome</keyword>
<feature type="domain" description="Cytochrome c" evidence="6">
    <location>
        <begin position="340"/>
        <end position="511"/>
    </location>
</feature>
<evidence type="ECO:0000256" key="4">
    <source>
        <dbReference type="PROSITE-ProRule" id="PRU00433"/>
    </source>
</evidence>
<dbReference type="Proteomes" id="UP000077173">
    <property type="component" value="Unassembled WGS sequence"/>
</dbReference>
<dbReference type="Pfam" id="PF21419">
    <property type="entry name" value="RoxA-like_Cyt-c"/>
    <property type="match status" value="1"/>
</dbReference>
<keyword evidence="5" id="KW-1133">Transmembrane helix</keyword>
<dbReference type="InterPro" id="IPR051395">
    <property type="entry name" value="Cytochrome_c_Peroxidase/MauG"/>
</dbReference>
<dbReference type="GeneID" id="32587893"/>
<evidence type="ECO:0000259" key="6">
    <source>
        <dbReference type="PROSITE" id="PS51007"/>
    </source>
</evidence>
<dbReference type="SUPFAM" id="SSF46626">
    <property type="entry name" value="Cytochrome c"/>
    <property type="match status" value="1"/>
</dbReference>
<dbReference type="PANTHER" id="PTHR30600:SF9">
    <property type="entry name" value="BLR7738 PROTEIN"/>
    <property type="match status" value="1"/>
</dbReference>
<evidence type="ECO:0000256" key="1">
    <source>
        <dbReference type="ARBA" id="ARBA00022617"/>
    </source>
</evidence>
<gene>
    <name evidence="7" type="ORF">AXW67_03585</name>
</gene>
<evidence type="ECO:0000256" key="5">
    <source>
        <dbReference type="SAM" id="Phobius"/>
    </source>
</evidence>
<evidence type="ECO:0000313" key="7">
    <source>
        <dbReference type="EMBL" id="OAF18606.1"/>
    </source>
</evidence>
<dbReference type="GO" id="GO:0046872">
    <property type="term" value="F:metal ion binding"/>
    <property type="evidence" value="ECO:0007669"/>
    <property type="project" value="UniProtKB-KW"/>
</dbReference>
<reference evidence="7 8" key="1">
    <citation type="submission" date="2016-02" db="EMBL/GenBank/DDBJ databases">
        <title>Draft genome sequence of the strain BR 10247T Bradyrhizobium neotropicale isolated from nodules of Centrolobium paraense.</title>
        <authorList>
            <person name="Simoes-Araujo J.L."/>
            <person name="Barauna A.C."/>
            <person name="Silva K."/>
            <person name="Zilli J.E."/>
        </authorList>
    </citation>
    <scope>NUCLEOTIDE SEQUENCE [LARGE SCALE GENOMIC DNA]</scope>
    <source>
        <strain evidence="7 8">BR 10247</strain>
    </source>
</reference>
<evidence type="ECO:0000256" key="3">
    <source>
        <dbReference type="ARBA" id="ARBA00023004"/>
    </source>
</evidence>
<proteinExistence type="predicted"/>
<accession>A0A176ZFQ7</accession>
<sequence>MTRIISIILAIVLALIAVVVPLAWFVLLRPVPQPATNDPLRVFDHGSIGNESAQGIPYWIWRVLPTLFPEYLPGNQDGYGSIGVYWIAGEELPVGFSKKTLGVIPRVAPNCAFCHQGTYRLHADDPATFVPAGAGTRVNVQGFLRFLTAIGRDKDRFTADRVMTAITAIYDMPLGERLLYRYLLIPAVREGFAEQATRFAWMDARLDCSLAGRTADTPSRTSLRPDWGPGRIDPFNPAKYFNLKLPDDCTIGNSDIMPLWHLDRLTDPGREYSLHWDGLSTSLRETAISGAIGDGMDYQGYTGAKATLDTIMDFVRLQKPPPSPFSAERADDDPYHVDAAQLKKGKAVYADRCAACHDPTGARFRTVISATELGTDRHRIDMWTEAAKQRYTQYREGGYDWGFRAFHKTNGYNATGLSGLWLRGPYLHNGSVPTLRDLLSPPSERPKLFYRGYDLVDPANGGFVSQLGTVAERFGTLYDTSLPGNANEGHAYGTDLPANDKEALLAFLKTL</sequence>
<protein>
    <recommendedName>
        <fullName evidence="6">Cytochrome c domain-containing protein</fullName>
    </recommendedName>
</protein>
<dbReference type="RefSeq" id="WP_063677564.1">
    <property type="nucleotide sequence ID" value="NZ_LSEF01000033.1"/>
</dbReference>
<dbReference type="InterPro" id="IPR009056">
    <property type="entry name" value="Cyt_c-like_dom"/>
</dbReference>
<keyword evidence="2 4" id="KW-0479">Metal-binding</keyword>
<dbReference type="AlphaFoldDB" id="A0A176ZFQ7"/>
<feature type="transmembrane region" description="Helical" evidence="5">
    <location>
        <begin position="7"/>
        <end position="27"/>
    </location>
</feature>
<dbReference type="GO" id="GO:0020037">
    <property type="term" value="F:heme binding"/>
    <property type="evidence" value="ECO:0007669"/>
    <property type="project" value="InterPro"/>
</dbReference>
<evidence type="ECO:0000256" key="2">
    <source>
        <dbReference type="ARBA" id="ARBA00022723"/>
    </source>
</evidence>
<organism evidence="7 8">
    <name type="scientific">Bradyrhizobium neotropicale</name>
    <dbReference type="NCBI Taxonomy" id="1497615"/>
    <lineage>
        <taxon>Bacteria</taxon>
        <taxon>Pseudomonadati</taxon>
        <taxon>Pseudomonadota</taxon>
        <taxon>Alphaproteobacteria</taxon>
        <taxon>Hyphomicrobiales</taxon>
        <taxon>Nitrobacteraceae</taxon>
        <taxon>Bradyrhizobium</taxon>
    </lineage>
</organism>